<protein>
    <recommendedName>
        <fullName evidence="3">Aminoglycoside phosphotransferase</fullName>
    </recommendedName>
</protein>
<dbReference type="InterPro" id="IPR011009">
    <property type="entry name" value="Kinase-like_dom_sf"/>
</dbReference>
<evidence type="ECO:0000313" key="1">
    <source>
        <dbReference type="EMBL" id="GAA2266685.1"/>
    </source>
</evidence>
<keyword evidence="2" id="KW-1185">Reference proteome</keyword>
<dbReference type="EMBL" id="BAAATR010000034">
    <property type="protein sequence ID" value="GAA2266685.1"/>
    <property type="molecule type" value="Genomic_DNA"/>
</dbReference>
<organism evidence="1 2">
    <name type="scientific">Kitasatospora cystarginea</name>
    <dbReference type="NCBI Taxonomy" id="58350"/>
    <lineage>
        <taxon>Bacteria</taxon>
        <taxon>Bacillati</taxon>
        <taxon>Actinomycetota</taxon>
        <taxon>Actinomycetes</taxon>
        <taxon>Kitasatosporales</taxon>
        <taxon>Streptomycetaceae</taxon>
        <taxon>Kitasatospora</taxon>
    </lineage>
</organism>
<dbReference type="Proteomes" id="UP001500305">
    <property type="component" value="Unassembled WGS sequence"/>
</dbReference>
<dbReference type="Gene3D" id="3.90.1200.10">
    <property type="match status" value="1"/>
</dbReference>
<dbReference type="SUPFAM" id="SSF56112">
    <property type="entry name" value="Protein kinase-like (PK-like)"/>
    <property type="match status" value="1"/>
</dbReference>
<dbReference type="RefSeq" id="WP_344639623.1">
    <property type="nucleotide sequence ID" value="NZ_BAAATR010000034.1"/>
</dbReference>
<proteinExistence type="predicted"/>
<comment type="caution">
    <text evidence="1">The sequence shown here is derived from an EMBL/GenBank/DDBJ whole genome shotgun (WGS) entry which is preliminary data.</text>
</comment>
<gene>
    <name evidence="1" type="ORF">GCM10010430_59650</name>
</gene>
<accession>A0ABN3ER89</accession>
<name>A0ABN3ER89_9ACTN</name>
<sequence length="327" mass="35504">MPTTITPKPNYSATAVRPRWAELPAHVRGLVEGRLGGEIDPRPSAGSGFTSGFAAEVRGPDGPQFVKAANSSTAPYVADCYRREALINQALPAAVPAPRVRWVEETEGWVVLGLDAVEGARMPTDPWSPAELVAVLDACTASAQALARPTRALLELSLKPVADDSTFENWRLLAAGTTKTDELPEWFPRELIDPLADLERNCSAAAAGDSVLHLDLRRDNVLLDPDGLAWICDWNWPCLGPSWFDLTLLLATAHADGHDASRLFAEHPTARDVDPEQLDAVLAALAGHFLRSGAQSPPPGSPSLRQHQAWCGEVTLRWLAERRDWQV</sequence>
<evidence type="ECO:0008006" key="3">
    <source>
        <dbReference type="Google" id="ProtNLM"/>
    </source>
</evidence>
<evidence type="ECO:0000313" key="2">
    <source>
        <dbReference type="Proteomes" id="UP001500305"/>
    </source>
</evidence>
<reference evidence="1 2" key="1">
    <citation type="journal article" date="2019" name="Int. J. Syst. Evol. Microbiol.">
        <title>The Global Catalogue of Microorganisms (GCM) 10K type strain sequencing project: providing services to taxonomists for standard genome sequencing and annotation.</title>
        <authorList>
            <consortium name="The Broad Institute Genomics Platform"/>
            <consortium name="The Broad Institute Genome Sequencing Center for Infectious Disease"/>
            <person name="Wu L."/>
            <person name="Ma J."/>
        </authorList>
    </citation>
    <scope>NUCLEOTIDE SEQUENCE [LARGE SCALE GENOMIC DNA]</scope>
    <source>
        <strain evidence="1 2">JCM 7356</strain>
    </source>
</reference>